<dbReference type="PANTHER" id="PTHR30612:SF0">
    <property type="entry name" value="CHLOROPLAST PROTEIN-TRANSPORTING ATPASE"/>
    <property type="match status" value="1"/>
</dbReference>
<protein>
    <recommendedName>
        <fullName evidence="1">chloroplast protein-transporting ATPase</fullName>
        <ecNumber evidence="1">7.4.2.4</ecNumber>
    </recommendedName>
</protein>
<comment type="catalytic activity">
    <reaction evidence="4">
        <text>ATP + H2O + chloroplast-proteinSide 1 = ADP + phosphate + chloroplast-proteinSide 2.</text>
        <dbReference type="EC" id="7.4.2.4"/>
    </reaction>
</comment>
<dbReference type="InterPro" id="IPR014018">
    <property type="entry name" value="SecA_motor_DEAD"/>
</dbReference>
<feature type="domain" description="SecA family profile" evidence="6">
    <location>
        <begin position="1"/>
        <end position="88"/>
    </location>
</feature>
<evidence type="ECO:0000313" key="7">
    <source>
        <dbReference type="EMBL" id="QCE07165.1"/>
    </source>
</evidence>
<keyword evidence="2" id="KW-0653">Protein transport</keyword>
<evidence type="ECO:0000256" key="5">
    <source>
        <dbReference type="SAM" id="MobiDB-lite"/>
    </source>
</evidence>
<dbReference type="AlphaFoldDB" id="A0A4D6N4Y8"/>
<keyword evidence="2" id="KW-0813">Transport</keyword>
<feature type="compositionally biased region" description="Acidic residues" evidence="5">
    <location>
        <begin position="11"/>
        <end position="20"/>
    </location>
</feature>
<feature type="region of interest" description="Disordered" evidence="5">
    <location>
        <begin position="1"/>
        <end position="20"/>
    </location>
</feature>
<sequence length="88" mass="10142">MEGDGLKDNDFEVDNEKEEFEENDRVEDLVVRGFNHCIIDEVDPILIDEARTPLIISGPAEKPTDHSYKAAKIAEAFERDIHYTVFLY</sequence>
<gene>
    <name evidence="7" type="ORF">DEO72_LG9g2181</name>
</gene>
<accession>A0A4D6N4Y8</accession>
<dbReference type="PANTHER" id="PTHR30612">
    <property type="entry name" value="SECA INNER MEMBRANE COMPONENT OF SEC PROTEIN SECRETION SYSTEM"/>
    <property type="match status" value="1"/>
</dbReference>
<dbReference type="InterPro" id="IPR000185">
    <property type="entry name" value="SecA"/>
</dbReference>
<dbReference type="PROSITE" id="PS51196">
    <property type="entry name" value="SECA_MOTOR_DEAD"/>
    <property type="match status" value="1"/>
</dbReference>
<keyword evidence="8" id="KW-1185">Reference proteome</keyword>
<evidence type="ECO:0000256" key="4">
    <source>
        <dbReference type="ARBA" id="ARBA00034043"/>
    </source>
</evidence>
<dbReference type="InterPro" id="IPR027417">
    <property type="entry name" value="P-loop_NTPase"/>
</dbReference>
<reference evidence="7 8" key="1">
    <citation type="submission" date="2019-04" db="EMBL/GenBank/DDBJ databases">
        <title>An improved genome assembly and genetic linkage map for asparagus bean, Vigna unguiculata ssp. sesquipedialis.</title>
        <authorList>
            <person name="Xia Q."/>
            <person name="Zhang R."/>
            <person name="Dong Y."/>
        </authorList>
    </citation>
    <scope>NUCLEOTIDE SEQUENCE [LARGE SCALE GENOMIC DNA]</scope>
    <source>
        <tissue evidence="7">Leaf</tissue>
    </source>
</reference>
<dbReference type="Pfam" id="PF07517">
    <property type="entry name" value="SecA_DEAD"/>
    <property type="match status" value="1"/>
</dbReference>
<evidence type="ECO:0000256" key="2">
    <source>
        <dbReference type="ARBA" id="ARBA00022927"/>
    </source>
</evidence>
<dbReference type="EC" id="7.4.2.4" evidence="1"/>
<dbReference type="GO" id="GO:0016464">
    <property type="term" value="F:chloroplast protein-transporting ATPase activity"/>
    <property type="evidence" value="ECO:0007669"/>
    <property type="project" value="UniProtKB-EC"/>
</dbReference>
<dbReference type="InterPro" id="IPR011115">
    <property type="entry name" value="SecA_DEAD"/>
</dbReference>
<dbReference type="Gene3D" id="3.40.50.300">
    <property type="entry name" value="P-loop containing nucleotide triphosphate hydrolases"/>
    <property type="match status" value="1"/>
</dbReference>
<evidence type="ECO:0000313" key="8">
    <source>
        <dbReference type="Proteomes" id="UP000501690"/>
    </source>
</evidence>
<keyword evidence="3" id="KW-0811">Translocation</keyword>
<dbReference type="Gene3D" id="3.90.1440.10">
    <property type="entry name" value="SecA, preprotein cross-linking domain"/>
    <property type="match status" value="1"/>
</dbReference>
<dbReference type="GO" id="GO:0006886">
    <property type="term" value="P:intracellular protein transport"/>
    <property type="evidence" value="ECO:0007669"/>
    <property type="project" value="InterPro"/>
</dbReference>
<dbReference type="GO" id="GO:0005524">
    <property type="term" value="F:ATP binding"/>
    <property type="evidence" value="ECO:0007669"/>
    <property type="project" value="InterPro"/>
</dbReference>
<dbReference type="GO" id="GO:0016020">
    <property type="term" value="C:membrane"/>
    <property type="evidence" value="ECO:0007669"/>
    <property type="project" value="InterPro"/>
</dbReference>
<name>A0A4D6N4Y8_VIGUN</name>
<dbReference type="EMBL" id="CP039353">
    <property type="protein sequence ID" value="QCE07165.1"/>
    <property type="molecule type" value="Genomic_DNA"/>
</dbReference>
<evidence type="ECO:0000256" key="3">
    <source>
        <dbReference type="ARBA" id="ARBA00023010"/>
    </source>
</evidence>
<dbReference type="Proteomes" id="UP000501690">
    <property type="component" value="Linkage Group LG9"/>
</dbReference>
<evidence type="ECO:0000256" key="1">
    <source>
        <dbReference type="ARBA" id="ARBA00012047"/>
    </source>
</evidence>
<dbReference type="GO" id="GO:0006605">
    <property type="term" value="P:protein targeting"/>
    <property type="evidence" value="ECO:0007669"/>
    <property type="project" value="InterPro"/>
</dbReference>
<organism evidence="7 8">
    <name type="scientific">Vigna unguiculata</name>
    <name type="common">Cowpea</name>
    <dbReference type="NCBI Taxonomy" id="3917"/>
    <lineage>
        <taxon>Eukaryota</taxon>
        <taxon>Viridiplantae</taxon>
        <taxon>Streptophyta</taxon>
        <taxon>Embryophyta</taxon>
        <taxon>Tracheophyta</taxon>
        <taxon>Spermatophyta</taxon>
        <taxon>Magnoliopsida</taxon>
        <taxon>eudicotyledons</taxon>
        <taxon>Gunneridae</taxon>
        <taxon>Pentapetalae</taxon>
        <taxon>rosids</taxon>
        <taxon>fabids</taxon>
        <taxon>Fabales</taxon>
        <taxon>Fabaceae</taxon>
        <taxon>Papilionoideae</taxon>
        <taxon>50 kb inversion clade</taxon>
        <taxon>NPAAA clade</taxon>
        <taxon>indigoferoid/millettioid clade</taxon>
        <taxon>Phaseoleae</taxon>
        <taxon>Vigna</taxon>
    </lineage>
</organism>
<dbReference type="SUPFAM" id="SSF52540">
    <property type="entry name" value="P-loop containing nucleoside triphosphate hydrolases"/>
    <property type="match status" value="1"/>
</dbReference>
<feature type="compositionally biased region" description="Basic and acidic residues" evidence="5">
    <location>
        <begin position="1"/>
        <end position="10"/>
    </location>
</feature>
<dbReference type="GO" id="GO:0017038">
    <property type="term" value="P:protein import"/>
    <property type="evidence" value="ECO:0007669"/>
    <property type="project" value="InterPro"/>
</dbReference>
<evidence type="ECO:0000259" key="6">
    <source>
        <dbReference type="PROSITE" id="PS51196"/>
    </source>
</evidence>
<proteinExistence type="predicted"/>